<feature type="compositionally biased region" description="Basic and acidic residues" evidence="1">
    <location>
        <begin position="56"/>
        <end position="68"/>
    </location>
</feature>
<comment type="caution">
    <text evidence="2">The sequence shown here is derived from an EMBL/GenBank/DDBJ whole genome shotgun (WGS) entry which is preliminary data.</text>
</comment>
<feature type="region of interest" description="Disordered" evidence="1">
    <location>
        <begin position="173"/>
        <end position="205"/>
    </location>
</feature>
<dbReference type="RefSeq" id="WP_006076712.1">
    <property type="nucleotide sequence ID" value="NZ_AOMD01000013.1"/>
</dbReference>
<organism evidence="2 3">
    <name type="scientific">Halococcus saccharolyticus DSM 5350</name>
    <dbReference type="NCBI Taxonomy" id="1227455"/>
    <lineage>
        <taxon>Archaea</taxon>
        <taxon>Methanobacteriati</taxon>
        <taxon>Methanobacteriota</taxon>
        <taxon>Stenosarchaea group</taxon>
        <taxon>Halobacteria</taxon>
        <taxon>Halobacteriales</taxon>
        <taxon>Halococcaceae</taxon>
        <taxon>Halococcus</taxon>
    </lineage>
</organism>
<dbReference type="Proteomes" id="UP000011669">
    <property type="component" value="Unassembled WGS sequence"/>
</dbReference>
<name>M0MLL7_9EURY</name>
<sequence>MTDDSDATAGRSTDERTDVSADRIPTEPPIVLPDGGEEESESGGTEGDEESENGDTPEKSAQGERDADGEGTSLLYLDLSGLFVDLLGVEIELNRVELDLSAVPGPGNLLGNLLSQVVGLLDDVAGAIGDLVPEGGLSPGNLLPEIEIPSTSDVLFGAVNVVLDALLDALGDDETAADDDDGTDGDENGEADDEREANEDDTEDD</sequence>
<dbReference type="AlphaFoldDB" id="M0MLL7"/>
<dbReference type="EMBL" id="AOMD01000013">
    <property type="protein sequence ID" value="EMA46536.1"/>
    <property type="molecule type" value="Genomic_DNA"/>
</dbReference>
<dbReference type="STRING" id="1227455.C449_04285"/>
<dbReference type="InParanoid" id="M0MLL7"/>
<dbReference type="PATRIC" id="fig|1227455.4.peg.870"/>
<feature type="compositionally biased region" description="Acidic residues" evidence="1">
    <location>
        <begin position="35"/>
        <end position="55"/>
    </location>
</feature>
<dbReference type="OrthoDB" id="214956at2157"/>
<evidence type="ECO:0000313" key="2">
    <source>
        <dbReference type="EMBL" id="EMA46536.1"/>
    </source>
</evidence>
<evidence type="ECO:0000256" key="1">
    <source>
        <dbReference type="SAM" id="MobiDB-lite"/>
    </source>
</evidence>
<accession>M0MLL7</accession>
<reference evidence="2 3" key="1">
    <citation type="journal article" date="2014" name="PLoS Genet.">
        <title>Phylogenetically driven sequencing of extremely halophilic archaea reveals strategies for static and dynamic osmo-response.</title>
        <authorList>
            <person name="Becker E.A."/>
            <person name="Seitzer P.M."/>
            <person name="Tritt A."/>
            <person name="Larsen D."/>
            <person name="Krusor M."/>
            <person name="Yao A.I."/>
            <person name="Wu D."/>
            <person name="Madern D."/>
            <person name="Eisen J.A."/>
            <person name="Darling A.E."/>
            <person name="Facciotti M.T."/>
        </authorList>
    </citation>
    <scope>NUCLEOTIDE SEQUENCE [LARGE SCALE GENOMIC DNA]</scope>
    <source>
        <strain evidence="2 3">DSM 5350</strain>
    </source>
</reference>
<feature type="compositionally biased region" description="Basic and acidic residues" evidence="1">
    <location>
        <begin position="12"/>
        <end position="25"/>
    </location>
</feature>
<feature type="region of interest" description="Disordered" evidence="1">
    <location>
        <begin position="1"/>
        <end position="68"/>
    </location>
</feature>
<proteinExistence type="predicted"/>
<keyword evidence="3" id="KW-1185">Reference proteome</keyword>
<protein>
    <submittedName>
        <fullName evidence="2">Uncharacterized protein</fullName>
    </submittedName>
</protein>
<gene>
    <name evidence="2" type="ORF">C449_04285</name>
</gene>
<evidence type="ECO:0000313" key="3">
    <source>
        <dbReference type="Proteomes" id="UP000011669"/>
    </source>
</evidence>